<dbReference type="InterPro" id="IPR044742">
    <property type="entry name" value="DEAD/DEAH_RhlB"/>
</dbReference>
<comment type="caution">
    <text evidence="8">The sequence shown here is derived from an EMBL/GenBank/DDBJ whole genome shotgun (WGS) entry which is preliminary data.</text>
</comment>
<evidence type="ECO:0000256" key="2">
    <source>
        <dbReference type="ARBA" id="ARBA00022741"/>
    </source>
</evidence>
<comment type="similarity">
    <text evidence="1">Belongs to the DEAD box helicase family. DDX21/DDX50 subfamily.</text>
</comment>
<dbReference type="InterPro" id="IPR027417">
    <property type="entry name" value="P-loop_NTPase"/>
</dbReference>
<dbReference type="InterPro" id="IPR011545">
    <property type="entry name" value="DEAD/DEAH_box_helicase_dom"/>
</dbReference>
<name>A0A834GYT2_RHOSS</name>
<dbReference type="GO" id="GO:0005829">
    <property type="term" value="C:cytosol"/>
    <property type="evidence" value="ECO:0007669"/>
    <property type="project" value="TreeGrafter"/>
</dbReference>
<dbReference type="SUPFAM" id="SSF52540">
    <property type="entry name" value="P-loop containing nucleoside triphosphate hydrolases"/>
    <property type="match status" value="1"/>
</dbReference>
<keyword evidence="2 6" id="KW-0547">Nucleotide-binding</keyword>
<dbReference type="InterPro" id="IPR000629">
    <property type="entry name" value="RNA-helicase_DEAD-box_CS"/>
</dbReference>
<dbReference type="Gene3D" id="3.40.50.300">
    <property type="entry name" value="P-loop containing nucleotide triphosphate hydrolases"/>
    <property type="match status" value="2"/>
</dbReference>
<sequence>MALPCVNEHELGCRLIDGYRRLTDEELDEYNKVIKDSEGFDTVVFPIEVVEWDLIMRAEVCEKDFAREYERYKESSQAALDVYNRREDTQFQFGKVLKANVLFCQSCTLYLTFQARDTITRVCENFQARVRIFMEDTPDVELVRLEESCYSDEVGSVAHTFYWYIMFLRFICSFEGLTLTQEVRLRLNVEVAVPSESTPVPPPIEYFTDIGLHLSMMMDMAFHKYSRPTSIKPQAMPVALSGRDLLGFAETDSGKIAAFTIPMIQVRAFSRSLESFKTAIVVRGTNNAEQWSELRAGVNIVVATPGRFIEHLLQGNNSLSRISYVVLDEADRMLDLGFQPLIEEVMRDLPVNHQTLLFSKTMRWDIESLAQEYLTDPVRVQVRKASSSTAKEAQFFGVALEDEKVCLGS</sequence>
<proteinExistence type="inferred from homology"/>
<dbReference type="InterPro" id="IPR050079">
    <property type="entry name" value="DEAD_box_RNA_helicase"/>
</dbReference>
<dbReference type="GO" id="GO:0003676">
    <property type="term" value="F:nucleic acid binding"/>
    <property type="evidence" value="ECO:0007669"/>
    <property type="project" value="InterPro"/>
</dbReference>
<keyword evidence="9" id="KW-1185">Reference proteome</keyword>
<evidence type="ECO:0000259" key="7">
    <source>
        <dbReference type="PROSITE" id="PS51192"/>
    </source>
</evidence>
<evidence type="ECO:0000313" key="9">
    <source>
        <dbReference type="Proteomes" id="UP000626092"/>
    </source>
</evidence>
<dbReference type="SMART" id="SM00487">
    <property type="entry name" value="DEXDc"/>
    <property type="match status" value="1"/>
</dbReference>
<evidence type="ECO:0000256" key="1">
    <source>
        <dbReference type="ARBA" id="ARBA00006517"/>
    </source>
</evidence>
<dbReference type="GO" id="GO:0003724">
    <property type="term" value="F:RNA helicase activity"/>
    <property type="evidence" value="ECO:0007669"/>
    <property type="project" value="TreeGrafter"/>
</dbReference>
<dbReference type="AlphaFoldDB" id="A0A834GYT2"/>
<dbReference type="Proteomes" id="UP000626092">
    <property type="component" value="Unassembled WGS sequence"/>
</dbReference>
<keyword evidence="4 6" id="KW-0347">Helicase</keyword>
<accession>A0A834GYT2</accession>
<dbReference type="GO" id="GO:0005524">
    <property type="term" value="F:ATP binding"/>
    <property type="evidence" value="ECO:0007669"/>
    <property type="project" value="UniProtKB-KW"/>
</dbReference>
<keyword evidence="3 6" id="KW-0378">Hydrolase</keyword>
<evidence type="ECO:0000256" key="5">
    <source>
        <dbReference type="ARBA" id="ARBA00022840"/>
    </source>
</evidence>
<reference evidence="8" key="1">
    <citation type="submission" date="2019-11" db="EMBL/GenBank/DDBJ databases">
        <authorList>
            <person name="Liu Y."/>
            <person name="Hou J."/>
            <person name="Li T.-Q."/>
            <person name="Guan C.-H."/>
            <person name="Wu X."/>
            <person name="Wu H.-Z."/>
            <person name="Ling F."/>
            <person name="Zhang R."/>
            <person name="Shi X.-G."/>
            <person name="Ren J.-P."/>
            <person name="Chen E.-F."/>
            <person name="Sun J.-M."/>
        </authorList>
    </citation>
    <scope>NUCLEOTIDE SEQUENCE</scope>
    <source>
        <strain evidence="8">Adult_tree_wgs_1</strain>
        <tissue evidence="8">Leaves</tissue>
    </source>
</reference>
<keyword evidence="5 6" id="KW-0067">ATP-binding</keyword>
<dbReference type="EMBL" id="WJXA01000006">
    <property type="protein sequence ID" value="KAF7142087.1"/>
    <property type="molecule type" value="Genomic_DNA"/>
</dbReference>
<evidence type="ECO:0000256" key="6">
    <source>
        <dbReference type="RuleBase" id="RU000492"/>
    </source>
</evidence>
<dbReference type="Pfam" id="PF00270">
    <property type="entry name" value="DEAD"/>
    <property type="match status" value="1"/>
</dbReference>
<protein>
    <recommendedName>
        <fullName evidence="7">Helicase ATP-binding domain-containing protein</fullName>
    </recommendedName>
</protein>
<dbReference type="PANTHER" id="PTHR47959">
    <property type="entry name" value="ATP-DEPENDENT RNA HELICASE RHLE-RELATED"/>
    <property type="match status" value="1"/>
</dbReference>
<feature type="domain" description="Helicase ATP-binding" evidence="7">
    <location>
        <begin position="236"/>
        <end position="380"/>
    </location>
</feature>
<dbReference type="PROSITE" id="PS00039">
    <property type="entry name" value="DEAD_ATP_HELICASE"/>
    <property type="match status" value="1"/>
</dbReference>
<dbReference type="GO" id="GO:0016787">
    <property type="term" value="F:hydrolase activity"/>
    <property type="evidence" value="ECO:0007669"/>
    <property type="project" value="UniProtKB-KW"/>
</dbReference>
<dbReference type="Gene3D" id="3.10.450.10">
    <property type="match status" value="1"/>
</dbReference>
<dbReference type="PROSITE" id="PS51192">
    <property type="entry name" value="HELICASE_ATP_BIND_1"/>
    <property type="match status" value="1"/>
</dbReference>
<dbReference type="InterPro" id="IPR014001">
    <property type="entry name" value="Helicase_ATP-bd"/>
</dbReference>
<gene>
    <name evidence="8" type="ORF">RHSIM_Rhsim06G0172100</name>
</gene>
<dbReference type="OrthoDB" id="1720924at2759"/>
<evidence type="ECO:0000256" key="3">
    <source>
        <dbReference type="ARBA" id="ARBA00022801"/>
    </source>
</evidence>
<dbReference type="PANTHER" id="PTHR47959:SF1">
    <property type="entry name" value="ATP-DEPENDENT RNA HELICASE DBPA"/>
    <property type="match status" value="1"/>
</dbReference>
<evidence type="ECO:0000313" key="8">
    <source>
        <dbReference type="EMBL" id="KAF7142087.1"/>
    </source>
</evidence>
<evidence type="ECO:0000256" key="4">
    <source>
        <dbReference type="ARBA" id="ARBA00022806"/>
    </source>
</evidence>
<dbReference type="CDD" id="cd00268">
    <property type="entry name" value="DEADc"/>
    <property type="match status" value="1"/>
</dbReference>
<organism evidence="8 9">
    <name type="scientific">Rhododendron simsii</name>
    <name type="common">Sims's rhododendron</name>
    <dbReference type="NCBI Taxonomy" id="118357"/>
    <lineage>
        <taxon>Eukaryota</taxon>
        <taxon>Viridiplantae</taxon>
        <taxon>Streptophyta</taxon>
        <taxon>Embryophyta</taxon>
        <taxon>Tracheophyta</taxon>
        <taxon>Spermatophyta</taxon>
        <taxon>Magnoliopsida</taxon>
        <taxon>eudicotyledons</taxon>
        <taxon>Gunneridae</taxon>
        <taxon>Pentapetalae</taxon>
        <taxon>asterids</taxon>
        <taxon>Ericales</taxon>
        <taxon>Ericaceae</taxon>
        <taxon>Ericoideae</taxon>
        <taxon>Rhodoreae</taxon>
        <taxon>Rhododendron</taxon>
    </lineage>
</organism>